<proteinExistence type="predicted"/>
<name>A0ABR1UP75_9PEZI</name>
<dbReference type="Proteomes" id="UP001446871">
    <property type="component" value="Unassembled WGS sequence"/>
</dbReference>
<evidence type="ECO:0000313" key="2">
    <source>
        <dbReference type="EMBL" id="KAK8060730.1"/>
    </source>
</evidence>
<feature type="compositionally biased region" description="Basic residues" evidence="1">
    <location>
        <begin position="8"/>
        <end position="17"/>
    </location>
</feature>
<sequence length="431" mass="48910">MAGTSAKGRPKQLRRSTRSTSNNTNTSQPSVSTPQRGRKRACQNYPPQETMDRPAQPKRKKKKETPSYLCRSDNEIASDPNRHTFLGRLPPEILMEVANVSPITTAVCLTLTCKLALATLGTQWWTRYLSLVKEGQRDQTIYANHVLFLKLLCQDVKPSDFEFCLRCTALHAPLKPPAEHVKTKLTQSCQGHYIDYLPRGPNGGYNLLLAHIATAFVRKTFDVKYSLEHLAGTHHMSNANLRYTMTTTADWVKDNLILRHEYIFTGAPGSSLDPGDILNLPLRLCPHQSTSRQPPPRSRYLNDKRLNAPLLTRSILSTFWEGLYKEKEFRAPTQLEETQLSTVNQDGFLFACSKCPTKWGVAHSHLDHENKKGKQPQQITLTAFHCFGKSFIKANKYFPSFVRRAGSTLGAGKRNDEWWSEGRTFPYFDVE</sequence>
<protein>
    <recommendedName>
        <fullName evidence="4">F-box domain-containing protein</fullName>
    </recommendedName>
</protein>
<evidence type="ECO:0000313" key="3">
    <source>
        <dbReference type="Proteomes" id="UP001446871"/>
    </source>
</evidence>
<gene>
    <name evidence="2" type="ORF">PG996_010660</name>
</gene>
<evidence type="ECO:0000256" key="1">
    <source>
        <dbReference type="SAM" id="MobiDB-lite"/>
    </source>
</evidence>
<feature type="compositionally biased region" description="Low complexity" evidence="1">
    <location>
        <begin position="18"/>
        <end position="27"/>
    </location>
</feature>
<feature type="region of interest" description="Disordered" evidence="1">
    <location>
        <begin position="1"/>
        <end position="76"/>
    </location>
</feature>
<accession>A0ABR1UP75</accession>
<comment type="caution">
    <text evidence="2">The sequence shown here is derived from an EMBL/GenBank/DDBJ whole genome shotgun (WGS) entry which is preliminary data.</text>
</comment>
<evidence type="ECO:0008006" key="4">
    <source>
        <dbReference type="Google" id="ProtNLM"/>
    </source>
</evidence>
<organism evidence="2 3">
    <name type="scientific">Apiospora saccharicola</name>
    <dbReference type="NCBI Taxonomy" id="335842"/>
    <lineage>
        <taxon>Eukaryota</taxon>
        <taxon>Fungi</taxon>
        <taxon>Dikarya</taxon>
        <taxon>Ascomycota</taxon>
        <taxon>Pezizomycotina</taxon>
        <taxon>Sordariomycetes</taxon>
        <taxon>Xylariomycetidae</taxon>
        <taxon>Amphisphaeriales</taxon>
        <taxon>Apiosporaceae</taxon>
        <taxon>Apiospora</taxon>
    </lineage>
</organism>
<keyword evidence="3" id="KW-1185">Reference proteome</keyword>
<reference evidence="2 3" key="1">
    <citation type="submission" date="2023-01" db="EMBL/GenBank/DDBJ databases">
        <title>Analysis of 21 Apiospora genomes using comparative genomics revels a genus with tremendous synthesis potential of carbohydrate active enzymes and secondary metabolites.</title>
        <authorList>
            <person name="Sorensen T."/>
        </authorList>
    </citation>
    <scope>NUCLEOTIDE SEQUENCE [LARGE SCALE GENOMIC DNA]</scope>
    <source>
        <strain evidence="2 3">CBS 83171</strain>
    </source>
</reference>
<dbReference type="EMBL" id="JAQQWM010000006">
    <property type="protein sequence ID" value="KAK8060730.1"/>
    <property type="molecule type" value="Genomic_DNA"/>
</dbReference>